<keyword evidence="1" id="KW-1133">Transmembrane helix</keyword>
<keyword evidence="3" id="KW-1185">Reference proteome</keyword>
<proteinExistence type="predicted"/>
<evidence type="ECO:0000313" key="2">
    <source>
        <dbReference type="EMBL" id="GAA3962457.1"/>
    </source>
</evidence>
<dbReference type="Proteomes" id="UP001500742">
    <property type="component" value="Unassembled WGS sequence"/>
</dbReference>
<organism evidence="2 3">
    <name type="scientific">Mucilaginibacter dorajii</name>
    <dbReference type="NCBI Taxonomy" id="692994"/>
    <lineage>
        <taxon>Bacteria</taxon>
        <taxon>Pseudomonadati</taxon>
        <taxon>Bacteroidota</taxon>
        <taxon>Sphingobacteriia</taxon>
        <taxon>Sphingobacteriales</taxon>
        <taxon>Sphingobacteriaceae</taxon>
        <taxon>Mucilaginibacter</taxon>
    </lineage>
</organism>
<gene>
    <name evidence="2" type="ORF">GCM10022210_07970</name>
</gene>
<dbReference type="EMBL" id="BAAAZC010000006">
    <property type="protein sequence ID" value="GAA3962457.1"/>
    <property type="molecule type" value="Genomic_DNA"/>
</dbReference>
<comment type="caution">
    <text evidence="2">The sequence shown here is derived from an EMBL/GenBank/DDBJ whole genome shotgun (WGS) entry which is preliminary data.</text>
</comment>
<keyword evidence="1" id="KW-0472">Membrane</keyword>
<sequence>MFSHESNENCTLLLLKDNLISFDTLFKMKKYRVYIFLGILHIFLLWNTTGFAQNAVWQWSVLVKNAKENTGKARAFLWIPPDCKKVKAFLFAQNNMEEQSILENQGFRKEMGKLGIAEVWVSPAYDLLFNFDKGAGETFNNIMNELAQVSGYSELNDVPFVGIGHSAAASNPYYMAAWNPDRALATISVSGQWPYFRHVSFAPDIWGSRNIDYIPCLETMGEYEAADKWSTEGLKEKQAHPLMPLSMLACPAEFHFATSDTKAVYIALYLKKVLQYRMPKNTPGDQAIKLIPVDPTKTGWLVDKWRFDQAPVAEPATVDQYLGDRTQAFWYFDEELANATAAYHARYRNQKAQLIGYVQHGKLLEQRNVHQQFNLRFEPEADGVTFKVHTAFYDTVPGGSPRPMGWAHMPVGLPIGHAISDSPITVDRITGPFVKINDSTFRVHPQKGFYESSHSYELWFSAGHPGNNEYKPAVQQALMTIPPRNTQGKEQHIAFSAISNQRPNKKGIKLKAASDAHVPVGFYVQDGPAEIIGDRLNLTAIPPRSKFPVKVTVIAWQYGNSNEPKLQTAEPVEHVFWINK</sequence>
<keyword evidence="1" id="KW-0812">Transmembrane</keyword>
<reference evidence="3" key="1">
    <citation type="journal article" date="2019" name="Int. J. Syst. Evol. Microbiol.">
        <title>The Global Catalogue of Microorganisms (GCM) 10K type strain sequencing project: providing services to taxonomists for standard genome sequencing and annotation.</title>
        <authorList>
            <consortium name="The Broad Institute Genomics Platform"/>
            <consortium name="The Broad Institute Genome Sequencing Center for Infectious Disease"/>
            <person name="Wu L."/>
            <person name="Ma J."/>
        </authorList>
    </citation>
    <scope>NUCLEOTIDE SEQUENCE [LARGE SCALE GENOMIC DNA]</scope>
    <source>
        <strain evidence="3">JCM 16601</strain>
    </source>
</reference>
<protein>
    <submittedName>
        <fullName evidence="2">Uncharacterized protein</fullName>
    </submittedName>
</protein>
<name>A0ABP7PAJ2_9SPHI</name>
<feature type="transmembrane region" description="Helical" evidence="1">
    <location>
        <begin position="33"/>
        <end position="52"/>
    </location>
</feature>
<accession>A0ABP7PAJ2</accession>
<evidence type="ECO:0000313" key="3">
    <source>
        <dbReference type="Proteomes" id="UP001500742"/>
    </source>
</evidence>
<evidence type="ECO:0000256" key="1">
    <source>
        <dbReference type="SAM" id="Phobius"/>
    </source>
</evidence>